<proteinExistence type="predicted"/>
<dbReference type="Gene3D" id="3.40.50.410">
    <property type="entry name" value="von Willebrand factor, type A domain"/>
    <property type="match status" value="1"/>
</dbReference>
<dbReference type="SMART" id="SM00327">
    <property type="entry name" value="VWA"/>
    <property type="match status" value="1"/>
</dbReference>
<feature type="domain" description="VWFA" evidence="1">
    <location>
        <begin position="249"/>
        <end position="418"/>
    </location>
</feature>
<dbReference type="InterPro" id="IPR036465">
    <property type="entry name" value="vWFA_dom_sf"/>
</dbReference>
<protein>
    <submittedName>
        <fullName evidence="2">von Willebrand factor type A domain protein</fullName>
    </submittedName>
</protein>
<name>A0A518BLY5_9BACT</name>
<dbReference type="PANTHER" id="PTHR10579">
    <property type="entry name" value="CALCIUM-ACTIVATED CHLORIDE CHANNEL REGULATOR"/>
    <property type="match status" value="1"/>
</dbReference>
<reference evidence="2 3" key="1">
    <citation type="submission" date="2019-02" db="EMBL/GenBank/DDBJ databases">
        <title>Deep-cultivation of Planctomycetes and their phenomic and genomic characterization uncovers novel biology.</title>
        <authorList>
            <person name="Wiegand S."/>
            <person name="Jogler M."/>
            <person name="Boedeker C."/>
            <person name="Pinto D."/>
            <person name="Vollmers J."/>
            <person name="Rivas-Marin E."/>
            <person name="Kohn T."/>
            <person name="Peeters S.H."/>
            <person name="Heuer A."/>
            <person name="Rast P."/>
            <person name="Oberbeckmann S."/>
            <person name="Bunk B."/>
            <person name="Jeske O."/>
            <person name="Meyerdierks A."/>
            <person name="Storesund J.E."/>
            <person name="Kallscheuer N."/>
            <person name="Luecker S."/>
            <person name="Lage O.M."/>
            <person name="Pohl T."/>
            <person name="Merkel B.J."/>
            <person name="Hornburger P."/>
            <person name="Mueller R.-W."/>
            <person name="Bruemmer F."/>
            <person name="Labrenz M."/>
            <person name="Spormann A.M."/>
            <person name="Op den Camp H."/>
            <person name="Overmann J."/>
            <person name="Amann R."/>
            <person name="Jetten M.S.M."/>
            <person name="Mascher T."/>
            <person name="Medema M.H."/>
            <person name="Devos D.P."/>
            <person name="Kaster A.-K."/>
            <person name="Ovreas L."/>
            <person name="Rohde M."/>
            <person name="Galperin M.Y."/>
            <person name="Jogler C."/>
        </authorList>
    </citation>
    <scope>NUCLEOTIDE SEQUENCE [LARGE SCALE GENOMIC DNA]</scope>
    <source>
        <strain evidence="2 3">Pla133</strain>
    </source>
</reference>
<dbReference type="PROSITE" id="PS50234">
    <property type="entry name" value="VWFA"/>
    <property type="match status" value="1"/>
</dbReference>
<dbReference type="PANTHER" id="PTHR10579:SF43">
    <property type="entry name" value="ZINC FINGER (C3HC4-TYPE RING FINGER) FAMILY PROTEIN"/>
    <property type="match status" value="1"/>
</dbReference>
<gene>
    <name evidence="2" type="ORF">Pla133_30750</name>
</gene>
<evidence type="ECO:0000313" key="2">
    <source>
        <dbReference type="EMBL" id="QDU67984.1"/>
    </source>
</evidence>
<dbReference type="RefSeq" id="WP_145066618.1">
    <property type="nucleotide sequence ID" value="NZ_CP036287.1"/>
</dbReference>
<dbReference type="Proteomes" id="UP000316921">
    <property type="component" value="Chromosome"/>
</dbReference>
<dbReference type="EMBL" id="CP036287">
    <property type="protein sequence ID" value="QDU67984.1"/>
    <property type="molecule type" value="Genomic_DNA"/>
</dbReference>
<dbReference type="Pfam" id="PF00092">
    <property type="entry name" value="VWA"/>
    <property type="match status" value="1"/>
</dbReference>
<dbReference type="InterPro" id="IPR002035">
    <property type="entry name" value="VWF_A"/>
</dbReference>
<sequence length="930" mass="92059">MPRGAALGGGEVQVGTIDLLVYFAYAVPVEDDWPAEFAAWEPVFEAFSVRLFDATQRQLQLGTVTFTDRDELKASADVWITAGDAASGSHLNGLGVPGRHITISQVHRGTSGAVLGQFALVHESGHYLFGLYDEHRGQIGTDPTTVAHPLHFCFEPSGVGSGSIMDGGSGLAPSNLRTEFCTDLEHNAGLADALGSPVLTAQAAQLGTSCWARMVSSGVGALVAPLETPTSDVAGHQPVAFASEVGELAVVLVLDRSGSMGGEALAQTKLGAKLAVGLLPKGADLGLVSFNGSVTIDLGIGPADATHKGAAIAAIDGLAAGGNTAIGSALTQASGELGLVNGCAELVVLLTDGANNAGPPRISSTVLDPLVAAGTTVVTIALGSDFNPGDLVVLAQATGGRFIAAQSPDQLPGIFTEIFGQASGAVVVAASNREPISAGATEVVPIEVGAGATALRVSLGSDAGASLGLTLVGPGGSPTIDALAPSPGPGVELFVTAVQQLVTVDGPAPGTWTARVHSVAAGTEVFDLSGFVCAPDLSVGATSAAEQVTWPAAIPIKASLASGFPVAGAKVTARVLRPDGSLVPQTLVLRDDGVTSLGDDVAGDGIYGALFQGYQGLESDSGSYTFELEVDGSGAIAAGAGEAGGGVPPVVDLPRARATVSANVQGATSTFLPGNLELVDVGVVVDGQVLEGSPIHQTPVIGFELVAGGDEPVDLGALDLGLASDGGLAALVEFALHLDTDRDGQPDNPAKPLLVVGAGEAADGLRFERADGAAILQLGSGQAPWLLVTVGEIDLPTADLAMPDAGAAGFLIGAGPPRQPSVPTPLVALVVAVGALTLAWQGRRPAAGEGAARRGRRAAPAAFAAALLGASAAIAASCGSGGGGGVATQPPKAATSFTISLEPQGVEATGALVGQALAVGGAPISVTSDL</sequence>
<accession>A0A518BLY5</accession>
<evidence type="ECO:0000259" key="1">
    <source>
        <dbReference type="PROSITE" id="PS50234"/>
    </source>
</evidence>
<keyword evidence="3" id="KW-1185">Reference proteome</keyword>
<dbReference type="KEGG" id="pbap:Pla133_30750"/>
<evidence type="ECO:0000313" key="3">
    <source>
        <dbReference type="Proteomes" id="UP000316921"/>
    </source>
</evidence>
<dbReference type="InterPro" id="IPR051266">
    <property type="entry name" value="CLCR"/>
</dbReference>
<dbReference type="AlphaFoldDB" id="A0A518BLY5"/>
<organism evidence="2 3">
    <name type="scientific">Engelhardtia mirabilis</name>
    <dbReference type="NCBI Taxonomy" id="2528011"/>
    <lineage>
        <taxon>Bacteria</taxon>
        <taxon>Pseudomonadati</taxon>
        <taxon>Planctomycetota</taxon>
        <taxon>Planctomycetia</taxon>
        <taxon>Planctomycetia incertae sedis</taxon>
        <taxon>Engelhardtia</taxon>
    </lineage>
</organism>
<dbReference type="SUPFAM" id="SSF53300">
    <property type="entry name" value="vWA-like"/>
    <property type="match status" value="1"/>
</dbReference>